<reference evidence="1 2" key="1">
    <citation type="submission" date="2009-08" db="EMBL/GenBank/DDBJ databases">
        <authorList>
            <person name="Weinstock G."/>
            <person name="Sodergren E."/>
            <person name="Clifton S."/>
            <person name="Fulton L."/>
            <person name="Fulton B."/>
            <person name="Courtney L."/>
            <person name="Fronick C."/>
            <person name="Harrison M."/>
            <person name="Strong C."/>
            <person name="Farmer C."/>
            <person name="Delahaunty K."/>
            <person name="Markovic C."/>
            <person name="Hall O."/>
            <person name="Minx P."/>
            <person name="Tomlinson C."/>
            <person name="Mitreva M."/>
            <person name="Nelson J."/>
            <person name="Hou S."/>
            <person name="Wollam A."/>
            <person name="Pepin K.H."/>
            <person name="Johnson M."/>
            <person name="Bhonagiri V."/>
            <person name="Nash W.E."/>
            <person name="Warren W."/>
            <person name="Chinwalla A."/>
            <person name="Mardis E.R."/>
            <person name="Wilson R.K."/>
        </authorList>
    </citation>
    <scope>NUCLEOTIDE SEQUENCE [LARGE SCALE GENOMIC DNA]</scope>
    <source>
        <strain evidence="1 2">L1-82</strain>
    </source>
</reference>
<organism evidence="1 2">
    <name type="scientific">Roseburia intestinalis L1-82</name>
    <dbReference type="NCBI Taxonomy" id="536231"/>
    <lineage>
        <taxon>Bacteria</taxon>
        <taxon>Bacillati</taxon>
        <taxon>Bacillota</taxon>
        <taxon>Clostridia</taxon>
        <taxon>Lachnospirales</taxon>
        <taxon>Lachnospiraceae</taxon>
        <taxon>Roseburia</taxon>
    </lineage>
</organism>
<sequence>MVVLKNRLLFRGIFHAVFQLVGRLLGLKVYQTARIFPVFQQMNHGIGRPLALIAGVVAAGAARPAVFQRPRRGDLLLGQHTGYLGRTVPGKAKAVNLPYHRGGFLVNDKVFVLVHEVAIDGLACDGLSAHALRAFYCLDFLARISHQPFVKNVPQRGKIIFPLCAVHSVIDSDEADTFL</sequence>
<gene>
    <name evidence="1" type="ORF">ROSINTL182_08656</name>
</gene>
<evidence type="ECO:0000313" key="1">
    <source>
        <dbReference type="EMBL" id="EEU99456.1"/>
    </source>
</evidence>
<accession>C7GFE9</accession>
<dbReference type="AlphaFoldDB" id="C7GFE9"/>
<name>C7GFE9_9FIRM</name>
<proteinExistence type="predicted"/>
<dbReference type="EMBL" id="ABYJ02000203">
    <property type="protein sequence ID" value="EEU99456.1"/>
    <property type="molecule type" value="Genomic_DNA"/>
</dbReference>
<evidence type="ECO:0000313" key="2">
    <source>
        <dbReference type="Proteomes" id="UP000004828"/>
    </source>
</evidence>
<protein>
    <submittedName>
        <fullName evidence="1">Uncharacterized protein</fullName>
    </submittedName>
</protein>
<dbReference type="Proteomes" id="UP000004828">
    <property type="component" value="Unassembled WGS sequence"/>
</dbReference>
<feature type="non-terminal residue" evidence="1">
    <location>
        <position position="179"/>
    </location>
</feature>
<comment type="caution">
    <text evidence="1">The sequence shown here is derived from an EMBL/GenBank/DDBJ whole genome shotgun (WGS) entry which is preliminary data.</text>
</comment>
<dbReference type="HOGENOM" id="CLU_1506591_0_0_9"/>